<comment type="subcellular location">
    <subcellularLocation>
        <location evidence="1 8">Cell outer membrane</location>
        <topology evidence="1 8">Multi-pass membrane protein</topology>
    </subcellularLocation>
</comment>
<dbReference type="Gene3D" id="2.170.130.10">
    <property type="entry name" value="TonB-dependent receptor, plug domain"/>
    <property type="match status" value="1"/>
</dbReference>
<feature type="domain" description="TonB-dependent receptor-like beta-barrel" evidence="10">
    <location>
        <begin position="400"/>
        <end position="813"/>
    </location>
</feature>
<evidence type="ECO:0000256" key="1">
    <source>
        <dbReference type="ARBA" id="ARBA00004571"/>
    </source>
</evidence>
<protein>
    <submittedName>
        <fullName evidence="13">Outer membrane receptor for ferrienterochelin and colicins</fullName>
    </submittedName>
</protein>
<keyword evidence="2 8" id="KW-0813">Transport</keyword>
<evidence type="ECO:0000259" key="12">
    <source>
        <dbReference type="Pfam" id="PF16344"/>
    </source>
</evidence>
<feature type="domain" description="Protein FecR C-terminal" evidence="12">
    <location>
        <begin position="31"/>
        <end position="96"/>
    </location>
</feature>
<evidence type="ECO:0000313" key="13">
    <source>
        <dbReference type="EMBL" id="CAL2104782.1"/>
    </source>
</evidence>
<dbReference type="Pfam" id="PF07715">
    <property type="entry name" value="Plug"/>
    <property type="match status" value="1"/>
</dbReference>
<evidence type="ECO:0000256" key="8">
    <source>
        <dbReference type="PROSITE-ProRule" id="PRU01360"/>
    </source>
</evidence>
<accession>A0ABM9PGS4</accession>
<evidence type="ECO:0000256" key="3">
    <source>
        <dbReference type="ARBA" id="ARBA00022452"/>
    </source>
</evidence>
<dbReference type="Proteomes" id="UP001497602">
    <property type="component" value="Unassembled WGS sequence"/>
</dbReference>
<dbReference type="PROSITE" id="PS52016">
    <property type="entry name" value="TONB_DEPENDENT_REC_3"/>
    <property type="match status" value="1"/>
</dbReference>
<organism evidence="13 14">
    <name type="scientific">Tenacibaculum vairaonense</name>
    <dbReference type="NCBI Taxonomy" id="3137860"/>
    <lineage>
        <taxon>Bacteria</taxon>
        <taxon>Pseudomonadati</taxon>
        <taxon>Bacteroidota</taxon>
        <taxon>Flavobacteriia</taxon>
        <taxon>Flavobacteriales</taxon>
        <taxon>Flavobacteriaceae</taxon>
        <taxon>Tenacibaculum</taxon>
    </lineage>
</organism>
<keyword evidence="7 8" id="KW-0998">Cell outer membrane</keyword>
<dbReference type="InterPro" id="IPR012910">
    <property type="entry name" value="Plug_dom"/>
</dbReference>
<sequence length="860" mass="98560">MIKTRNYVFIIFVFLSCFQHVSAQKITKNKRTSLKEVLILVEKKYNVKFSYKDSLVKEKQLYLDFSENYSIEDILSELISKTNLSFERVTKRYITITDININKENSICGFIMDGKLNKPIQGATIFSLHNSKGTVSAKNGFFNLKNLSELDSIKVSFVGYETQIIPVKDRLGTKCSKVDLKHHSMLLEEVIVSDYMVGGIDKDIDGSIVISPQKLGVVSGLTEPDVLQSIQLLPGVNSPNETASGLYIRGGAPDQNLVLYDGIKMYNSSHFFGTISAFNPYIVDKVKVFKSAAKAEYGNHSSGVIDIETNNKVGEAIKGGFGANMTHFDVFVSVPVTKNLGIAASVRRSFTDFFDTPTFTKLSKKVFQNSVIDSNEEVGTEQYQNTNDFYFFDINSKITYNLSDKDVLTFNYLWVRNRLDYEFSSKNNSSYNTKDHLQIRNTGYRLKWNHEWSEKVSQRTSVYYSNYDLDYGYDGKFDFGNPFTQSAFKKNMIKDYGGKTVFESELNKNTLLSLGYEFVKNGVDFKISRKDSRITNKTYVYGYDYNDTHALFVDYGYNKEDKTILNIGARTNYFSHTNRTFFAPRVYVEQQIWPKFSLKSSLEFKQQNIVQFLETHTQDFGLGNQIWLLADNDVFPILKSNQYTIGALYKENNFLIDVEFYRKTSDGLTSFTAGTENTLSGFYSGKGDVVGVDFLIRKRFNNYNTWINYSYSKTDFRFDEVNNGNSFPSDFDVRNNFLWVHNLKLGNFDFSLSWVLKTGTPFTPVSLNNETNKATFGEINSKRLPSYHKLDFSSGYSFNIDKKGKWRGKLGVSLLNVYDKVNVLSRRNEVLITDDKHRINTVEDISLGITPNFVFRVFIK</sequence>
<gene>
    <name evidence="13" type="ORF">T190115A13A_100070</name>
</gene>
<evidence type="ECO:0000259" key="10">
    <source>
        <dbReference type="Pfam" id="PF00593"/>
    </source>
</evidence>
<dbReference type="InterPro" id="IPR036942">
    <property type="entry name" value="Beta-barrel_TonB_sf"/>
</dbReference>
<dbReference type="InterPro" id="IPR008969">
    <property type="entry name" value="CarboxyPept-like_regulatory"/>
</dbReference>
<dbReference type="EMBL" id="CAXJRC010000001">
    <property type="protein sequence ID" value="CAL2104782.1"/>
    <property type="molecule type" value="Genomic_DNA"/>
</dbReference>
<dbReference type="SUPFAM" id="SSF56935">
    <property type="entry name" value="Porins"/>
    <property type="match status" value="1"/>
</dbReference>
<evidence type="ECO:0000256" key="4">
    <source>
        <dbReference type="ARBA" id="ARBA00022692"/>
    </source>
</evidence>
<keyword evidence="3 8" id="KW-1134">Transmembrane beta strand</keyword>
<dbReference type="Pfam" id="PF13715">
    <property type="entry name" value="CarbopepD_reg_2"/>
    <property type="match status" value="1"/>
</dbReference>
<keyword evidence="5 9" id="KW-0798">TonB box</keyword>
<evidence type="ECO:0000259" key="11">
    <source>
        <dbReference type="Pfam" id="PF07715"/>
    </source>
</evidence>
<dbReference type="PROSITE" id="PS51257">
    <property type="entry name" value="PROKAR_LIPOPROTEIN"/>
    <property type="match status" value="1"/>
</dbReference>
<comment type="similarity">
    <text evidence="8 9">Belongs to the TonB-dependent receptor family.</text>
</comment>
<feature type="domain" description="TonB-dependent receptor plug" evidence="11">
    <location>
        <begin position="225"/>
        <end position="303"/>
    </location>
</feature>
<keyword evidence="13" id="KW-0675">Receptor</keyword>
<dbReference type="RefSeq" id="WP_348736444.1">
    <property type="nucleotide sequence ID" value="NZ_CAXJRC010000001.1"/>
</dbReference>
<name>A0ABM9PGS4_9FLAO</name>
<dbReference type="Gene3D" id="2.40.170.20">
    <property type="entry name" value="TonB-dependent receptor, beta-barrel domain"/>
    <property type="match status" value="1"/>
</dbReference>
<evidence type="ECO:0000313" key="14">
    <source>
        <dbReference type="Proteomes" id="UP001497602"/>
    </source>
</evidence>
<keyword evidence="4 8" id="KW-0812">Transmembrane</keyword>
<dbReference type="Pfam" id="PF00593">
    <property type="entry name" value="TonB_dep_Rec_b-barrel"/>
    <property type="match status" value="1"/>
</dbReference>
<dbReference type="Gene3D" id="3.55.50.30">
    <property type="match status" value="1"/>
</dbReference>
<dbReference type="SUPFAM" id="SSF49464">
    <property type="entry name" value="Carboxypeptidase regulatory domain-like"/>
    <property type="match status" value="1"/>
</dbReference>
<dbReference type="InterPro" id="IPR000531">
    <property type="entry name" value="Beta-barrel_TonB"/>
</dbReference>
<evidence type="ECO:0000256" key="6">
    <source>
        <dbReference type="ARBA" id="ARBA00023136"/>
    </source>
</evidence>
<evidence type="ECO:0000256" key="9">
    <source>
        <dbReference type="RuleBase" id="RU003357"/>
    </source>
</evidence>
<keyword evidence="14" id="KW-1185">Reference proteome</keyword>
<dbReference type="InterPro" id="IPR037066">
    <property type="entry name" value="Plug_dom_sf"/>
</dbReference>
<evidence type="ECO:0000256" key="7">
    <source>
        <dbReference type="ARBA" id="ARBA00023237"/>
    </source>
</evidence>
<dbReference type="InterPro" id="IPR039426">
    <property type="entry name" value="TonB-dep_rcpt-like"/>
</dbReference>
<reference evidence="13 14" key="1">
    <citation type="submission" date="2024-05" db="EMBL/GenBank/DDBJ databases">
        <authorList>
            <person name="Duchaud E."/>
        </authorList>
    </citation>
    <scope>NUCLEOTIDE SEQUENCE [LARGE SCALE GENOMIC DNA]</scope>
    <source>
        <strain evidence="13">Ena-SAMPLE-TAB-13-05-2024-13:56:06:370-140305</strain>
    </source>
</reference>
<comment type="caution">
    <text evidence="13">The sequence shown here is derived from an EMBL/GenBank/DDBJ whole genome shotgun (WGS) entry which is preliminary data.</text>
</comment>
<dbReference type="Pfam" id="PF16344">
    <property type="entry name" value="FecR_C"/>
    <property type="match status" value="1"/>
</dbReference>
<evidence type="ECO:0000256" key="2">
    <source>
        <dbReference type="ARBA" id="ARBA00022448"/>
    </source>
</evidence>
<evidence type="ECO:0000256" key="5">
    <source>
        <dbReference type="ARBA" id="ARBA00023077"/>
    </source>
</evidence>
<proteinExistence type="inferred from homology"/>
<dbReference type="InterPro" id="IPR032508">
    <property type="entry name" value="FecR_C"/>
</dbReference>
<keyword evidence="6 8" id="KW-0472">Membrane</keyword>